<name>A0A316Z807_9BASI</name>
<keyword evidence="3" id="KW-1185">Reference proteome</keyword>
<feature type="compositionally biased region" description="Polar residues" evidence="1">
    <location>
        <begin position="1100"/>
        <end position="1112"/>
    </location>
</feature>
<evidence type="ECO:0000313" key="2">
    <source>
        <dbReference type="EMBL" id="PWN96365.1"/>
    </source>
</evidence>
<protein>
    <submittedName>
        <fullName evidence="2">Uncharacterized protein</fullName>
    </submittedName>
</protein>
<feature type="compositionally biased region" description="Low complexity" evidence="1">
    <location>
        <begin position="877"/>
        <end position="891"/>
    </location>
</feature>
<dbReference type="RefSeq" id="XP_025596644.1">
    <property type="nucleotide sequence ID" value="XM_025742944.1"/>
</dbReference>
<feature type="compositionally biased region" description="Low complexity" evidence="1">
    <location>
        <begin position="472"/>
        <end position="483"/>
    </location>
</feature>
<dbReference type="GeneID" id="37270488"/>
<feature type="region of interest" description="Disordered" evidence="1">
    <location>
        <begin position="600"/>
        <end position="719"/>
    </location>
</feature>
<feature type="compositionally biased region" description="Basic and acidic residues" evidence="1">
    <location>
        <begin position="1113"/>
        <end position="1126"/>
    </location>
</feature>
<feature type="compositionally biased region" description="Basic and acidic residues" evidence="1">
    <location>
        <begin position="307"/>
        <end position="317"/>
    </location>
</feature>
<dbReference type="AlphaFoldDB" id="A0A316Z807"/>
<feature type="compositionally biased region" description="Polar residues" evidence="1">
    <location>
        <begin position="244"/>
        <end position="263"/>
    </location>
</feature>
<sequence length="1155" mass="122982">MSSALPALARDGSSGSALLTPRRPPRPPRALTSDGTPARGGLKPALAGQAERLGTSHEGSTDYDLTPRKGHLPTPPQSETTSSGSGSARAASRLRTDMARSATQSSAGSAGRRSEAGSTSISSGSMRRMKVADVQISPPASPPQSLGRGDVSRRSSTSTMRTVESRDEAFARRAPPSAAQNGSHTAGRASAERVRRSARHEQEITQIRSESRAGRWGDESDEEGSRASNGQLASRPSPGRRGTLTAQSRGGAESSTATDTSGTEGAGPAAGRRRSRKKSSAASSSNSRNAGAARHARQQSSTSQAEEWVRSDSRRSTLDYGPARRIISPRLGSEASTERFSGRFASQWSDEVVSSPTEGERQPNFAASATLSRISPRRAPLPLEFREQPSTARQASLQNRFRSSSITSASEEQDTSTESIAAGRSSHDLSFETSSGLGSRRVPSSFAGRRRHASDANELPNGNYDGRAGNQSSRLSVDSSSASRHLARTRHSASAAGVPRSPREEMPELPPLSPSEIIRQRKVSSSSARSSGSASELLRTASRASSRLVHGRDVFDEAPPSMDRAERLQMLRQRQEQMRTVGTNTERRSDVDELRSQINDLAMTSTPRSDSRASSRASVRPASTYSTRTHDVLGTDRAASRASFTEPRQSAALQRRRPSVTERGFESVRGAAPRNHEELGLRSQSRASELPLRRFTTTNDFPERAPATPDASLGRLGSQSAVLPSSARFASSSTSASAAKLADANNMMHERNLQNAFSIFDRHFAGPATPSTPSRGAECSELVSHFREVTAAATRINVDLRAVVQEVVQAQIDAELAESAHGRSTGAAAAFEHIDRALSQVLRQSDDQLRSLCDGLIAFTRAERERDRMRRVSENGSVTSSSRPLSRMSLSQHTSPVRPQSKADARQAPPASRTGKHSPTASSTSEARSAHSHSSAGDRGAASSPSVRAAAEQRHRRHFTDASAASSSSYASPTPAGLKLAAASPTLNVPPRVRSTLSRAHSRAASEVLAHAASHAAEHGGTGRQRESTAGTVRPSETLSPQRATLSFPTVSAATATISRAEDDSLSRAHARASEPMALASAAAADAAAPYDSPGAALSRRNTISTSPATQRMSRDFTRPPRHDLMQPDEQQDESGTSTQSASTMRRMLYLSRGR</sequence>
<feature type="compositionally biased region" description="Basic and acidic residues" evidence="1">
    <location>
        <begin position="190"/>
        <end position="218"/>
    </location>
</feature>
<feature type="compositionally biased region" description="Low complexity" evidence="1">
    <location>
        <begin position="1005"/>
        <end position="1015"/>
    </location>
</feature>
<feature type="compositionally biased region" description="Low complexity" evidence="1">
    <location>
        <begin position="918"/>
        <end position="946"/>
    </location>
</feature>
<gene>
    <name evidence="2" type="ORF">FA09DRAFT_331259</name>
</gene>
<feature type="region of interest" description="Disordered" evidence="1">
    <location>
        <begin position="868"/>
        <end position="976"/>
    </location>
</feature>
<evidence type="ECO:0000313" key="3">
    <source>
        <dbReference type="Proteomes" id="UP000245946"/>
    </source>
</evidence>
<feature type="compositionally biased region" description="Low complexity" evidence="1">
    <location>
        <begin position="962"/>
        <end position="972"/>
    </location>
</feature>
<dbReference type="OrthoDB" id="3364052at2759"/>
<accession>A0A316Z807</accession>
<proteinExistence type="predicted"/>
<feature type="compositionally biased region" description="Polar residues" evidence="1">
    <location>
        <begin position="1134"/>
        <end position="1144"/>
    </location>
</feature>
<feature type="compositionally biased region" description="Low complexity" evidence="1">
    <location>
        <begin position="524"/>
        <end position="535"/>
    </location>
</feature>
<reference evidence="2 3" key="1">
    <citation type="journal article" date="2018" name="Mol. Biol. Evol.">
        <title>Broad Genomic Sampling Reveals a Smut Pathogenic Ancestry of the Fungal Clade Ustilaginomycotina.</title>
        <authorList>
            <person name="Kijpornyongpan T."/>
            <person name="Mondo S.J."/>
            <person name="Barry K."/>
            <person name="Sandor L."/>
            <person name="Lee J."/>
            <person name="Lipzen A."/>
            <person name="Pangilinan J."/>
            <person name="LaButti K."/>
            <person name="Hainaut M."/>
            <person name="Henrissat B."/>
            <person name="Grigoriev I.V."/>
            <person name="Spatafora J.W."/>
            <person name="Aime M.C."/>
        </authorList>
    </citation>
    <scope>NUCLEOTIDE SEQUENCE [LARGE SCALE GENOMIC DNA]</scope>
    <source>
        <strain evidence="2 3">MCA 4186</strain>
    </source>
</reference>
<feature type="region of interest" description="Disordered" evidence="1">
    <location>
        <begin position="1091"/>
        <end position="1155"/>
    </location>
</feature>
<feature type="compositionally biased region" description="Low complexity" evidence="1">
    <location>
        <begin position="280"/>
        <end position="293"/>
    </location>
</feature>
<feature type="compositionally biased region" description="Polar residues" evidence="1">
    <location>
        <begin position="342"/>
        <end position="357"/>
    </location>
</feature>
<feature type="region of interest" description="Disordered" evidence="1">
    <location>
        <begin position="989"/>
        <end position="1048"/>
    </location>
</feature>
<organism evidence="2 3">
    <name type="scientific">Tilletiopsis washingtonensis</name>
    <dbReference type="NCBI Taxonomy" id="58919"/>
    <lineage>
        <taxon>Eukaryota</taxon>
        <taxon>Fungi</taxon>
        <taxon>Dikarya</taxon>
        <taxon>Basidiomycota</taxon>
        <taxon>Ustilaginomycotina</taxon>
        <taxon>Exobasidiomycetes</taxon>
        <taxon>Entylomatales</taxon>
        <taxon>Entylomatales incertae sedis</taxon>
        <taxon>Tilletiopsis</taxon>
    </lineage>
</organism>
<feature type="compositionally biased region" description="Polar residues" evidence="1">
    <location>
        <begin position="388"/>
        <end position="410"/>
    </location>
</feature>
<evidence type="ECO:0000256" key="1">
    <source>
        <dbReference type="SAM" id="MobiDB-lite"/>
    </source>
</evidence>
<dbReference type="EMBL" id="KZ819299">
    <property type="protein sequence ID" value="PWN96365.1"/>
    <property type="molecule type" value="Genomic_DNA"/>
</dbReference>
<feature type="compositionally biased region" description="Polar residues" evidence="1">
    <location>
        <begin position="1028"/>
        <end position="1048"/>
    </location>
</feature>
<feature type="compositionally biased region" description="Polar residues" evidence="1">
    <location>
        <begin position="642"/>
        <end position="652"/>
    </location>
</feature>
<feature type="region of interest" description="Disordered" evidence="1">
    <location>
        <begin position="1"/>
        <end position="564"/>
    </location>
</feature>
<feature type="compositionally biased region" description="Low complexity" evidence="1">
    <location>
        <begin position="82"/>
        <end position="126"/>
    </location>
</feature>
<feature type="compositionally biased region" description="Low complexity" evidence="1">
    <location>
        <begin position="604"/>
        <end position="624"/>
    </location>
</feature>
<dbReference type="Proteomes" id="UP000245946">
    <property type="component" value="Unassembled WGS sequence"/>
</dbReference>